<dbReference type="KEGG" id="rhd:R2APBS1_1961"/>
<reference evidence="1 2" key="1">
    <citation type="submission" date="2012-04" db="EMBL/GenBank/DDBJ databases">
        <title>Complete genome of Rhodanobacter sp. 2APBS1.</title>
        <authorList>
            <consortium name="US DOE Joint Genome Institute"/>
            <person name="Huntemann M."/>
            <person name="Wei C.-L."/>
            <person name="Han J."/>
            <person name="Detter J.C."/>
            <person name="Han C."/>
            <person name="Tapia R."/>
            <person name="Munk A.C.C."/>
            <person name="Chen A."/>
            <person name="Krypides N."/>
            <person name="Mavromatis K."/>
            <person name="Markowitz V."/>
            <person name="Szeto E."/>
            <person name="Ivanova N."/>
            <person name="Mikhailova N."/>
            <person name="Ovchinnikova G."/>
            <person name="Pagani I."/>
            <person name="Pati A."/>
            <person name="Goodwin L."/>
            <person name="Peters L."/>
            <person name="Pitluck S."/>
            <person name="Woyke T."/>
            <person name="Prakash O."/>
            <person name="Elkins J."/>
            <person name="Brown S."/>
            <person name="Palumbo A."/>
            <person name="Hemme C."/>
            <person name="Zhou J."/>
            <person name="Watson D."/>
            <person name="Jardine P."/>
            <person name="Kostka J."/>
            <person name="Green S."/>
        </authorList>
    </citation>
    <scope>NUCLEOTIDE SEQUENCE [LARGE SCALE GENOMIC DNA]</scope>
    <source>
        <strain evidence="1 2">2APBS1</strain>
    </source>
</reference>
<sequence precursor="true">MKELTVTHHSAAGSATVERIAGPAPGQYWRARHDVEGRDDTRGKYNGVDAGEVLLLQDIEQADGDDHVIVLAPHPGWERCYQIPLRIHADDFEKDWELAHDGDAVRSREMAALIDAMRLTQEAMSQPPPVDAEALRLGQEPRLNAGGATGQELATEDGLKAMTRHADALKASADAQVAWIKEHSDELGDQARALARFHQEKASALLANAKNQLSDLDRLRGMVTNLEIYTGQGVEVLPLATGEPAARDEPLVIYQDLLSFDEELLLCLDQGGLDHTMVDQVAKALEDPALVRQMIPSPRGVVLVRFRGGYKEFIRERDGDSAERSAAVGRYNEAMTKESMRHHLLYRDGACITLISCDDVLPNVKQLLPSAAEQAEHFTRRSFNWDRRAYDEVPITREDIDYAKAQRSQLGRLTDFARVLVILWGLHDRTELLAASGIPRFSNWLDPGFQRSHLRLVSLDSLIAEERPSFADYRADRNRFLGAGVTVVVNLRAAMTESAAPGAYNRNKYQAWVPQQACQVARVTYVRGRPTISVATHEAFNGGRTRNVNVVLEEPNAYLVLDRADADELRYYLQSRRSRRAYADYVAVFRQALAHVAARDAAEAPWQRWITASLHEGGLACDEIEAARAARLARAVIRASQRDGALPADPADASAALRNAALNAAHSALADHGARVATIEDWCAAQGWTPVALTHDGRDRWHLYREATEAERDPRIAQFPWCTRSRLAFGRDGVPRADKVAMALYQRRAGEEIIFAWTSAERWAAAAAPAGLTHERMLSLLDLPAATSLAFDDPHALVDAMIASATHYNRTHSKRFVSREPCLFPIGTVIEKDKTALLVIFVDAWEAAHAWGDDAQKKRVREWTERTYVNPAGALSKLDRPFAPTVGMVELEDITMRTGTPWLDALYRTRSDKDGWENGRRAGTRRLTTLSPAGARLVPWLVPLCDTPTPIINAPKETTHGT</sequence>
<organism evidence="1 2">
    <name type="scientific">Rhodanobacter denitrificans</name>
    <dbReference type="NCBI Taxonomy" id="666685"/>
    <lineage>
        <taxon>Bacteria</taxon>
        <taxon>Pseudomonadati</taxon>
        <taxon>Pseudomonadota</taxon>
        <taxon>Gammaproteobacteria</taxon>
        <taxon>Lysobacterales</taxon>
        <taxon>Rhodanobacteraceae</taxon>
        <taxon>Rhodanobacter</taxon>
    </lineage>
</organism>
<dbReference type="RefSeq" id="WP_015447809.1">
    <property type="nucleotide sequence ID" value="NC_020541.1"/>
</dbReference>
<protein>
    <submittedName>
        <fullName evidence="1">Uncharacterized protein</fullName>
    </submittedName>
</protein>
<evidence type="ECO:0000313" key="2">
    <source>
        <dbReference type="Proteomes" id="UP000011859"/>
    </source>
</evidence>
<dbReference type="EMBL" id="CP003470">
    <property type="protein sequence ID" value="AGG89084.1"/>
    <property type="molecule type" value="Genomic_DNA"/>
</dbReference>
<accession>M4NEB4</accession>
<name>M4NEB4_9GAMM</name>
<dbReference type="HOGENOM" id="CLU_307340_0_0_6"/>
<gene>
    <name evidence="1" type="ORF">R2APBS1_1961</name>
</gene>
<dbReference type="GeneID" id="72428695"/>
<evidence type="ECO:0000313" key="1">
    <source>
        <dbReference type="EMBL" id="AGG89084.1"/>
    </source>
</evidence>
<keyword evidence="2" id="KW-1185">Reference proteome</keyword>
<dbReference type="eggNOG" id="ENOG502Z8R8">
    <property type="taxonomic scope" value="Bacteria"/>
</dbReference>
<dbReference type="Proteomes" id="UP000011859">
    <property type="component" value="Chromosome"/>
</dbReference>
<dbReference type="OrthoDB" id="9147139at2"/>
<dbReference type="STRING" id="666685.R2APBS1_1961"/>
<dbReference type="AlphaFoldDB" id="M4NEB4"/>
<proteinExistence type="predicted"/>